<dbReference type="GO" id="GO:0015658">
    <property type="term" value="F:branched-chain amino acid transmembrane transporter activity"/>
    <property type="evidence" value="ECO:0007669"/>
    <property type="project" value="TreeGrafter"/>
</dbReference>
<dbReference type="EMBL" id="BONY01000015">
    <property type="protein sequence ID" value="GIH04886.1"/>
    <property type="molecule type" value="Genomic_DNA"/>
</dbReference>
<dbReference type="InterPro" id="IPR027417">
    <property type="entry name" value="P-loop_NTPase"/>
</dbReference>
<comment type="similarity">
    <text evidence="1">Belongs to the ABC transporter superfamily.</text>
</comment>
<dbReference type="InterPro" id="IPR003593">
    <property type="entry name" value="AAA+_ATPase"/>
</dbReference>
<evidence type="ECO:0000256" key="2">
    <source>
        <dbReference type="ARBA" id="ARBA00022448"/>
    </source>
</evidence>
<keyword evidence="2" id="KW-0813">Transport</keyword>
<evidence type="ECO:0000259" key="6">
    <source>
        <dbReference type="PROSITE" id="PS50893"/>
    </source>
</evidence>
<keyword evidence="3" id="KW-0547">Nucleotide-binding</keyword>
<feature type="domain" description="ABC transporter" evidence="6">
    <location>
        <begin position="2"/>
        <end position="234"/>
    </location>
</feature>
<keyword evidence="8" id="KW-1185">Reference proteome</keyword>
<evidence type="ECO:0000256" key="1">
    <source>
        <dbReference type="ARBA" id="ARBA00005417"/>
    </source>
</evidence>
<keyword evidence="5" id="KW-0029">Amino-acid transport</keyword>
<dbReference type="PANTHER" id="PTHR43820:SF4">
    <property type="entry name" value="HIGH-AFFINITY BRANCHED-CHAIN AMINO ACID TRANSPORT ATP-BINDING PROTEIN LIVF"/>
    <property type="match status" value="1"/>
</dbReference>
<reference evidence="7" key="1">
    <citation type="submission" date="2021-01" db="EMBL/GenBank/DDBJ databases">
        <title>Whole genome shotgun sequence of Rhizocola hellebori NBRC 109834.</title>
        <authorList>
            <person name="Komaki H."/>
            <person name="Tamura T."/>
        </authorList>
    </citation>
    <scope>NUCLEOTIDE SEQUENCE</scope>
    <source>
        <strain evidence="7">NBRC 109834</strain>
    </source>
</reference>
<dbReference type="InterPro" id="IPR003439">
    <property type="entry name" value="ABC_transporter-like_ATP-bd"/>
</dbReference>
<evidence type="ECO:0000313" key="8">
    <source>
        <dbReference type="Proteomes" id="UP000612899"/>
    </source>
</evidence>
<dbReference type="SMART" id="SM00382">
    <property type="entry name" value="AAA"/>
    <property type="match status" value="1"/>
</dbReference>
<dbReference type="PANTHER" id="PTHR43820">
    <property type="entry name" value="HIGH-AFFINITY BRANCHED-CHAIN AMINO ACID TRANSPORT ATP-BINDING PROTEIN LIVF"/>
    <property type="match status" value="1"/>
</dbReference>
<dbReference type="CDD" id="cd03224">
    <property type="entry name" value="ABC_TM1139_LivF_branched"/>
    <property type="match status" value="1"/>
</dbReference>
<gene>
    <name evidence="7" type="ORF">Rhe02_29530</name>
</gene>
<evidence type="ECO:0000313" key="7">
    <source>
        <dbReference type="EMBL" id="GIH04886.1"/>
    </source>
</evidence>
<protein>
    <submittedName>
        <fullName evidence="7">ABC transporter ATP-binding protein</fullName>
    </submittedName>
</protein>
<comment type="caution">
    <text evidence="7">The sequence shown here is derived from an EMBL/GenBank/DDBJ whole genome shotgun (WGS) entry which is preliminary data.</text>
</comment>
<organism evidence="7 8">
    <name type="scientific">Rhizocola hellebori</name>
    <dbReference type="NCBI Taxonomy" id="1392758"/>
    <lineage>
        <taxon>Bacteria</taxon>
        <taxon>Bacillati</taxon>
        <taxon>Actinomycetota</taxon>
        <taxon>Actinomycetes</taxon>
        <taxon>Micromonosporales</taxon>
        <taxon>Micromonosporaceae</taxon>
        <taxon>Rhizocola</taxon>
    </lineage>
</organism>
<dbReference type="GO" id="GO:0016887">
    <property type="term" value="F:ATP hydrolysis activity"/>
    <property type="evidence" value="ECO:0007669"/>
    <property type="project" value="InterPro"/>
</dbReference>
<proteinExistence type="inferred from homology"/>
<name>A0A8J3VGB1_9ACTN</name>
<keyword evidence="4 7" id="KW-0067">ATP-binding</keyword>
<dbReference type="AlphaFoldDB" id="A0A8J3VGB1"/>
<evidence type="ECO:0000256" key="5">
    <source>
        <dbReference type="ARBA" id="ARBA00022970"/>
    </source>
</evidence>
<sequence>MLEVRGVDARYGDAQALWGVAIDVADGEMVCIVGPNGAGKTTLVHTIAGLHPCAAGTITIGGVDIARLPGHRVGDHGVATVPEGRRVFGHMTVRDNLLLGAYRRRARSRYRQTEAEVYQLFPRLQERARQPAGSLSGGEQQMLAIGRALMARPRLLLLDEPSLGLAPVILDEVFHAIAVIAATGVGVLLVEQDVERAMSACSRGYLLLEGRIAAAGTTAQLREDADVRQRVLGG</sequence>
<dbReference type="PROSITE" id="PS50893">
    <property type="entry name" value="ABC_TRANSPORTER_2"/>
    <property type="match status" value="1"/>
</dbReference>
<dbReference type="Gene3D" id="3.40.50.300">
    <property type="entry name" value="P-loop containing nucleotide triphosphate hydrolases"/>
    <property type="match status" value="1"/>
</dbReference>
<dbReference type="Proteomes" id="UP000612899">
    <property type="component" value="Unassembled WGS sequence"/>
</dbReference>
<evidence type="ECO:0000256" key="3">
    <source>
        <dbReference type="ARBA" id="ARBA00022741"/>
    </source>
</evidence>
<dbReference type="PROSITE" id="PS00211">
    <property type="entry name" value="ABC_TRANSPORTER_1"/>
    <property type="match status" value="1"/>
</dbReference>
<dbReference type="InterPro" id="IPR017871">
    <property type="entry name" value="ABC_transporter-like_CS"/>
</dbReference>
<dbReference type="Pfam" id="PF00005">
    <property type="entry name" value="ABC_tran"/>
    <property type="match status" value="1"/>
</dbReference>
<evidence type="ECO:0000256" key="4">
    <source>
        <dbReference type="ARBA" id="ARBA00022840"/>
    </source>
</evidence>
<dbReference type="InterPro" id="IPR052156">
    <property type="entry name" value="BCAA_Transport_ATP-bd_LivF"/>
</dbReference>
<dbReference type="GO" id="GO:0005524">
    <property type="term" value="F:ATP binding"/>
    <property type="evidence" value="ECO:0007669"/>
    <property type="project" value="UniProtKB-KW"/>
</dbReference>
<dbReference type="GO" id="GO:0015807">
    <property type="term" value="P:L-amino acid transport"/>
    <property type="evidence" value="ECO:0007669"/>
    <property type="project" value="TreeGrafter"/>
</dbReference>
<dbReference type="SUPFAM" id="SSF52540">
    <property type="entry name" value="P-loop containing nucleoside triphosphate hydrolases"/>
    <property type="match status" value="1"/>
</dbReference>
<dbReference type="RefSeq" id="WP_203908759.1">
    <property type="nucleotide sequence ID" value="NZ_BONY01000015.1"/>
</dbReference>
<accession>A0A8J3VGB1</accession>